<evidence type="ECO:0000256" key="2">
    <source>
        <dbReference type="ARBA" id="ARBA00005642"/>
    </source>
</evidence>
<organism evidence="9 10">
    <name type="scientific">Lyngbya aestuarii BL J</name>
    <dbReference type="NCBI Taxonomy" id="1348334"/>
    <lineage>
        <taxon>Bacteria</taxon>
        <taxon>Bacillati</taxon>
        <taxon>Cyanobacteriota</taxon>
        <taxon>Cyanophyceae</taxon>
        <taxon>Oscillatoriophycideae</taxon>
        <taxon>Oscillatoriales</taxon>
        <taxon>Microcoleaceae</taxon>
        <taxon>Lyngbya</taxon>
    </lineage>
</organism>
<dbReference type="GO" id="GO:0160148">
    <property type="term" value="F:tRNA pseudouridine(55) synthase activity"/>
    <property type="evidence" value="ECO:0007669"/>
    <property type="project" value="UniProtKB-EC"/>
</dbReference>
<dbReference type="Pfam" id="PF01509">
    <property type="entry name" value="TruB_N"/>
    <property type="match status" value="1"/>
</dbReference>
<dbReference type="PANTHER" id="PTHR13767:SF2">
    <property type="entry name" value="PSEUDOURIDYLATE SYNTHASE TRUB1"/>
    <property type="match status" value="1"/>
</dbReference>
<dbReference type="GO" id="GO:1990481">
    <property type="term" value="P:mRNA pseudouridine synthesis"/>
    <property type="evidence" value="ECO:0007669"/>
    <property type="project" value="TreeGrafter"/>
</dbReference>
<comment type="similarity">
    <text evidence="2 5">Belongs to the pseudouridine synthase TruB family. Type 1 subfamily.</text>
</comment>
<dbReference type="InterPro" id="IPR014780">
    <property type="entry name" value="tRNA_psdUridine_synth_TruB"/>
</dbReference>
<evidence type="ECO:0000256" key="1">
    <source>
        <dbReference type="ARBA" id="ARBA00000385"/>
    </source>
</evidence>
<dbReference type="InterPro" id="IPR020103">
    <property type="entry name" value="PsdUridine_synth_cat_dom_sf"/>
</dbReference>
<reference evidence="9 10" key="1">
    <citation type="journal article" date="2013" name="Front. Microbiol.">
        <title>Comparative genomic analyses of the cyanobacterium, Lyngbya aestuarii BL J, a powerful hydrogen producer.</title>
        <authorList>
            <person name="Kothari A."/>
            <person name="Vaughn M."/>
            <person name="Garcia-Pichel F."/>
        </authorList>
    </citation>
    <scope>NUCLEOTIDE SEQUENCE [LARGE SCALE GENOMIC DNA]</scope>
    <source>
        <strain evidence="9 10">BL J</strain>
    </source>
</reference>
<name>U7QJE0_9CYAN</name>
<dbReference type="InterPro" id="IPR002501">
    <property type="entry name" value="PsdUridine_synth_N"/>
</dbReference>
<dbReference type="OrthoDB" id="9802309at2"/>
<evidence type="ECO:0000259" key="7">
    <source>
        <dbReference type="Pfam" id="PF09157"/>
    </source>
</evidence>
<evidence type="ECO:0000313" key="10">
    <source>
        <dbReference type="Proteomes" id="UP000017127"/>
    </source>
</evidence>
<comment type="function">
    <text evidence="5">Responsible for synthesis of pseudouridine from uracil-55 in the psi GC loop of transfer RNAs.</text>
</comment>
<dbReference type="HAMAP" id="MF_01080">
    <property type="entry name" value="TruB_bact"/>
    <property type="match status" value="1"/>
</dbReference>
<comment type="catalytic activity">
    <reaction evidence="1 5">
        <text>uridine(55) in tRNA = pseudouridine(55) in tRNA</text>
        <dbReference type="Rhea" id="RHEA:42532"/>
        <dbReference type="Rhea" id="RHEA-COMP:10101"/>
        <dbReference type="Rhea" id="RHEA-COMP:10102"/>
        <dbReference type="ChEBI" id="CHEBI:65314"/>
        <dbReference type="ChEBI" id="CHEBI:65315"/>
        <dbReference type="EC" id="5.4.99.25"/>
    </reaction>
</comment>
<dbReference type="EMBL" id="AUZM01000035">
    <property type="protein sequence ID" value="ERT06536.1"/>
    <property type="molecule type" value="Genomic_DNA"/>
</dbReference>
<feature type="domain" description="tRNA pseudouridylate synthase B C-terminal" evidence="8">
    <location>
        <begin position="174"/>
        <end position="216"/>
    </location>
</feature>
<dbReference type="Proteomes" id="UP000017127">
    <property type="component" value="Unassembled WGS sequence"/>
</dbReference>
<dbReference type="RefSeq" id="WP_023067265.1">
    <property type="nucleotide sequence ID" value="NZ_AUZM01000035.1"/>
</dbReference>
<dbReference type="Gene3D" id="3.30.2350.10">
    <property type="entry name" value="Pseudouridine synthase"/>
    <property type="match status" value="1"/>
</dbReference>
<dbReference type="GO" id="GO:0003723">
    <property type="term" value="F:RNA binding"/>
    <property type="evidence" value="ECO:0007669"/>
    <property type="project" value="InterPro"/>
</dbReference>
<gene>
    <name evidence="5 9" type="primary">truB</name>
    <name evidence="9" type="ORF">M595_3495</name>
</gene>
<dbReference type="PANTHER" id="PTHR13767">
    <property type="entry name" value="TRNA-PSEUDOURIDINE SYNTHASE"/>
    <property type="match status" value="1"/>
</dbReference>
<dbReference type="SUPFAM" id="SSF55120">
    <property type="entry name" value="Pseudouridine synthase"/>
    <property type="match status" value="1"/>
</dbReference>
<evidence type="ECO:0000256" key="3">
    <source>
        <dbReference type="ARBA" id="ARBA00022694"/>
    </source>
</evidence>
<dbReference type="Pfam" id="PF16198">
    <property type="entry name" value="TruB_C_2"/>
    <property type="match status" value="1"/>
</dbReference>
<keyword evidence="10" id="KW-1185">Reference proteome</keyword>
<dbReference type="Pfam" id="PF09157">
    <property type="entry name" value="TruB-C_2"/>
    <property type="match status" value="1"/>
</dbReference>
<dbReference type="AlphaFoldDB" id="U7QJE0"/>
<dbReference type="InterPro" id="IPR032819">
    <property type="entry name" value="TruB_C"/>
</dbReference>
<keyword evidence="3 5" id="KW-0819">tRNA processing</keyword>
<feature type="domain" description="Pseudouridine synthase II N-terminal" evidence="6">
    <location>
        <begin position="23"/>
        <end position="173"/>
    </location>
</feature>
<evidence type="ECO:0000259" key="8">
    <source>
        <dbReference type="Pfam" id="PF16198"/>
    </source>
</evidence>
<dbReference type="EC" id="5.4.99.25" evidence="5"/>
<accession>U7QJE0</accession>
<evidence type="ECO:0000259" key="6">
    <source>
        <dbReference type="Pfam" id="PF01509"/>
    </source>
</evidence>
<feature type="active site" description="Nucleophile" evidence="5">
    <location>
        <position position="38"/>
    </location>
</feature>
<dbReference type="NCBIfam" id="TIGR00431">
    <property type="entry name" value="TruB"/>
    <property type="match status" value="1"/>
</dbReference>
<comment type="caution">
    <text evidence="9">The sequence shown here is derived from an EMBL/GenBank/DDBJ whole genome shotgun (WGS) entry which is preliminary data.</text>
</comment>
<protein>
    <recommendedName>
        <fullName evidence="5">tRNA pseudouridine synthase B</fullName>
        <ecNumber evidence="5">5.4.99.25</ecNumber>
    </recommendedName>
    <alternativeName>
        <fullName evidence="5">tRNA pseudouridine(55) synthase</fullName>
        <shortName evidence="5">Psi55 synthase</shortName>
    </alternativeName>
    <alternativeName>
        <fullName evidence="5">tRNA pseudouridylate synthase</fullName>
    </alternativeName>
    <alternativeName>
        <fullName evidence="5">tRNA-uridine isomerase</fullName>
    </alternativeName>
</protein>
<evidence type="ECO:0000256" key="4">
    <source>
        <dbReference type="ARBA" id="ARBA00023235"/>
    </source>
</evidence>
<dbReference type="GO" id="GO:0031119">
    <property type="term" value="P:tRNA pseudouridine synthesis"/>
    <property type="evidence" value="ECO:0007669"/>
    <property type="project" value="UniProtKB-UniRule"/>
</dbReference>
<feature type="domain" description="tRNA pseudouridine synthase II TruB subfamily 1 C-terminal" evidence="7">
    <location>
        <begin position="240"/>
        <end position="279"/>
    </location>
</feature>
<evidence type="ECO:0000256" key="5">
    <source>
        <dbReference type="HAMAP-Rule" id="MF_01080"/>
    </source>
</evidence>
<proteinExistence type="inferred from homology"/>
<dbReference type="PATRIC" id="fig|1348334.3.peg.3382"/>
<sequence length="309" mass="34098">MQGFINLNKPAGWTSHDCVAKVRRFLKLKRVGHAGTLDPAALGVLPLAVGKATRLLQFLPTQKAYRAKIRFGMTTTTDDLEGETLTTHKITELKLEQIQAILPRFLGKIEQIPPRYSAIQVEGKRLYDLARQGKVVEVPKRTVEVFNLEVLGWNCGEFPELELAITCGAGTYIRSIARDLGEMLNTGGTLAHLVRTHSSGFDLTNSLTIETLESQIKQDTFQLIPASIALKHLEAITLSSAEKAKRWCQGQRIVCESENSTPSIFRVYHPNGLLLGLGQRVVCDSQIVLSHQIVLADGSQVHPKEGKAN</sequence>
<keyword evidence="4 5" id="KW-0413">Isomerase</keyword>
<evidence type="ECO:0000313" key="9">
    <source>
        <dbReference type="EMBL" id="ERT06536.1"/>
    </source>
</evidence>
<dbReference type="CDD" id="cd02573">
    <property type="entry name" value="PseudoU_synth_EcTruB"/>
    <property type="match status" value="1"/>
</dbReference>
<dbReference type="InterPro" id="IPR015240">
    <property type="entry name" value="tRNA_sdUridine_synth_fam1_C"/>
</dbReference>